<organism evidence="1 2">
    <name type="scientific">Limosa lapponica baueri</name>
    <dbReference type="NCBI Taxonomy" id="1758121"/>
    <lineage>
        <taxon>Eukaryota</taxon>
        <taxon>Metazoa</taxon>
        <taxon>Chordata</taxon>
        <taxon>Craniata</taxon>
        <taxon>Vertebrata</taxon>
        <taxon>Euteleostomi</taxon>
        <taxon>Archelosauria</taxon>
        <taxon>Archosauria</taxon>
        <taxon>Dinosauria</taxon>
        <taxon>Saurischia</taxon>
        <taxon>Theropoda</taxon>
        <taxon>Coelurosauria</taxon>
        <taxon>Aves</taxon>
        <taxon>Neognathae</taxon>
        <taxon>Neoaves</taxon>
        <taxon>Charadriiformes</taxon>
        <taxon>Scolopacidae</taxon>
        <taxon>Limosa</taxon>
    </lineage>
</organism>
<keyword evidence="2" id="KW-1185">Reference proteome</keyword>
<dbReference type="OrthoDB" id="421121at2759"/>
<accession>A0A2I0TSG4</accession>
<evidence type="ECO:0000313" key="2">
    <source>
        <dbReference type="Proteomes" id="UP000233556"/>
    </source>
</evidence>
<reference evidence="2" key="2">
    <citation type="submission" date="2017-12" db="EMBL/GenBank/DDBJ databases">
        <title>Genome sequence of the Bar-tailed Godwit (Limosa lapponica baueri).</title>
        <authorList>
            <person name="Lima N.C.B."/>
            <person name="Parody-Merino A.M."/>
            <person name="Battley P.F."/>
            <person name="Fidler A.E."/>
            <person name="Prosdocimi F."/>
        </authorList>
    </citation>
    <scope>NUCLEOTIDE SEQUENCE [LARGE SCALE GENOMIC DNA]</scope>
</reference>
<evidence type="ECO:0000313" key="1">
    <source>
        <dbReference type="EMBL" id="PKU36748.1"/>
    </source>
</evidence>
<name>A0A2I0TSG4_LIMLA</name>
<dbReference type="Proteomes" id="UP000233556">
    <property type="component" value="Unassembled WGS sequence"/>
</dbReference>
<sequence>MEKDLRVLVNGCLNMSQQRAQVAKKADSILARTRSSVASRTNEVLVPLYSALVLDFVVLFVELHEIPLSPILQPVQTPLDSSTATCCISQSSQFCVICKLAESVLYTIVQVINKDVKDWPPVLTTSDLLCSTLCATARNSFGLAIQPAISCDII</sequence>
<gene>
    <name evidence="1" type="ORF">llap_12948</name>
</gene>
<protein>
    <submittedName>
        <fullName evidence="1">Uncharacterized protein</fullName>
    </submittedName>
</protein>
<proteinExistence type="predicted"/>
<dbReference type="EMBL" id="KZ507484">
    <property type="protein sequence ID" value="PKU36748.1"/>
    <property type="molecule type" value="Genomic_DNA"/>
</dbReference>
<reference evidence="2" key="1">
    <citation type="submission" date="2017-11" db="EMBL/GenBank/DDBJ databases">
        <authorList>
            <person name="Lima N.C."/>
            <person name="Parody-Merino A.M."/>
            <person name="Battley P.F."/>
            <person name="Fidler A.E."/>
            <person name="Prosdocimi F."/>
        </authorList>
    </citation>
    <scope>NUCLEOTIDE SEQUENCE [LARGE SCALE GENOMIC DNA]</scope>
</reference>
<dbReference type="AlphaFoldDB" id="A0A2I0TSG4"/>